<evidence type="ECO:0000256" key="12">
    <source>
        <dbReference type="ARBA" id="ARBA00048138"/>
    </source>
</evidence>
<evidence type="ECO:0000256" key="8">
    <source>
        <dbReference type="ARBA" id="ARBA00022801"/>
    </source>
</evidence>
<gene>
    <name evidence="16" type="primary">serB</name>
    <name evidence="16" type="ORF">G3M70_16955</name>
</gene>
<evidence type="ECO:0000256" key="6">
    <source>
        <dbReference type="ARBA" id="ARBA00022605"/>
    </source>
</evidence>
<comment type="pathway">
    <text evidence="2">Amino-acid biosynthesis; L-serine biosynthesis; L-serine from 3-phospho-D-glycerate: step 3/3.</text>
</comment>
<dbReference type="Pfam" id="PF13740">
    <property type="entry name" value="ACT_6"/>
    <property type="match status" value="1"/>
</dbReference>
<evidence type="ECO:0000313" key="17">
    <source>
        <dbReference type="Proteomes" id="UP000594688"/>
    </source>
</evidence>
<dbReference type="InterPro" id="IPR023214">
    <property type="entry name" value="HAD_sf"/>
</dbReference>
<comment type="cofactor">
    <cofactor evidence="1">
        <name>Mg(2+)</name>
        <dbReference type="ChEBI" id="CHEBI:18420"/>
    </cofactor>
</comment>
<dbReference type="SFLD" id="SFLDG01136">
    <property type="entry name" value="C1.6:_Phosphoserine_Phosphatas"/>
    <property type="match status" value="1"/>
</dbReference>
<dbReference type="SUPFAM" id="SSF55021">
    <property type="entry name" value="ACT-like"/>
    <property type="match status" value="1"/>
</dbReference>
<dbReference type="InterPro" id="IPR004469">
    <property type="entry name" value="PSP"/>
</dbReference>
<reference evidence="16 17" key="1">
    <citation type="submission" date="2020-02" db="EMBL/GenBank/DDBJ databases">
        <title>Genomic and physiological characterization of two novel Nitrospinaceae genera.</title>
        <authorList>
            <person name="Mueller A.J."/>
            <person name="Jung M.-Y."/>
            <person name="Strachan C.R."/>
            <person name="Herbold C.W."/>
            <person name="Kirkegaard R.H."/>
            <person name="Daims H."/>
        </authorList>
    </citation>
    <scope>NUCLEOTIDE SEQUENCE [LARGE SCALE GENOMIC DNA]</scope>
    <source>
        <strain evidence="16">EB</strain>
    </source>
</reference>
<evidence type="ECO:0000256" key="9">
    <source>
        <dbReference type="ARBA" id="ARBA00022842"/>
    </source>
</evidence>
<dbReference type="PANTHER" id="PTHR43344">
    <property type="entry name" value="PHOSPHOSERINE PHOSPHATASE"/>
    <property type="match status" value="1"/>
</dbReference>
<dbReference type="InterPro" id="IPR002912">
    <property type="entry name" value="ACT_dom"/>
</dbReference>
<dbReference type="SFLD" id="SFLDG01137">
    <property type="entry name" value="C1.6.1:_Phosphoserine_Phosphat"/>
    <property type="match status" value="1"/>
</dbReference>
<comment type="catalytic activity">
    <reaction evidence="13">
        <text>O-phospho-D-serine + H2O = D-serine + phosphate</text>
        <dbReference type="Rhea" id="RHEA:24873"/>
        <dbReference type="ChEBI" id="CHEBI:15377"/>
        <dbReference type="ChEBI" id="CHEBI:35247"/>
        <dbReference type="ChEBI" id="CHEBI:43474"/>
        <dbReference type="ChEBI" id="CHEBI:58680"/>
        <dbReference type="EC" id="3.1.3.3"/>
    </reaction>
</comment>
<dbReference type="EC" id="3.1.3.3" evidence="4"/>
<evidence type="ECO:0000256" key="3">
    <source>
        <dbReference type="ARBA" id="ARBA00009184"/>
    </source>
</evidence>
<keyword evidence="10" id="KW-0718">Serine biosynthesis</keyword>
<name>A0A7T0BZ18_9BACT</name>
<dbReference type="EMBL" id="CP048685">
    <property type="protein sequence ID" value="QPJ63471.1"/>
    <property type="molecule type" value="Genomic_DNA"/>
</dbReference>
<evidence type="ECO:0000256" key="5">
    <source>
        <dbReference type="ARBA" id="ARBA00015196"/>
    </source>
</evidence>
<evidence type="ECO:0000313" key="16">
    <source>
        <dbReference type="EMBL" id="QPJ63471.1"/>
    </source>
</evidence>
<dbReference type="PANTHER" id="PTHR43344:SF2">
    <property type="entry name" value="PHOSPHOSERINE PHOSPHATASE"/>
    <property type="match status" value="1"/>
</dbReference>
<organism evidence="16 17">
    <name type="scientific">Candidatus Nitronauta litoralis</name>
    <dbReference type="NCBI Taxonomy" id="2705533"/>
    <lineage>
        <taxon>Bacteria</taxon>
        <taxon>Pseudomonadati</taxon>
        <taxon>Nitrospinota/Tectimicrobiota group</taxon>
        <taxon>Nitrospinota</taxon>
        <taxon>Nitrospinia</taxon>
        <taxon>Nitrospinales</taxon>
        <taxon>Nitrospinaceae</taxon>
        <taxon>Candidatus Nitronauta</taxon>
    </lineage>
</organism>
<dbReference type="InterPro" id="IPR050582">
    <property type="entry name" value="HAD-like_SerB"/>
</dbReference>
<dbReference type="Gene3D" id="3.40.50.1000">
    <property type="entry name" value="HAD superfamily/HAD-like"/>
    <property type="match status" value="1"/>
</dbReference>
<dbReference type="AlphaFoldDB" id="A0A7T0BZ18"/>
<dbReference type="KEGG" id="nli:G3M70_16955"/>
<dbReference type="InterPro" id="IPR045865">
    <property type="entry name" value="ACT-like_dom_sf"/>
</dbReference>
<evidence type="ECO:0000259" key="15">
    <source>
        <dbReference type="PROSITE" id="PS51671"/>
    </source>
</evidence>
<dbReference type="GO" id="GO:0000287">
    <property type="term" value="F:magnesium ion binding"/>
    <property type="evidence" value="ECO:0007669"/>
    <property type="project" value="TreeGrafter"/>
</dbReference>
<evidence type="ECO:0000256" key="14">
    <source>
        <dbReference type="PIRSR" id="PIRSR604469-1"/>
    </source>
</evidence>
<dbReference type="GO" id="GO:0005737">
    <property type="term" value="C:cytoplasm"/>
    <property type="evidence" value="ECO:0007669"/>
    <property type="project" value="TreeGrafter"/>
</dbReference>
<feature type="active site" description="Nucleophile" evidence="14">
    <location>
        <position position="190"/>
    </location>
</feature>
<dbReference type="NCBIfam" id="TIGR00338">
    <property type="entry name" value="serB"/>
    <property type="match status" value="1"/>
</dbReference>
<dbReference type="SFLD" id="SFLDS00003">
    <property type="entry name" value="Haloacid_Dehalogenase"/>
    <property type="match status" value="1"/>
</dbReference>
<evidence type="ECO:0000256" key="4">
    <source>
        <dbReference type="ARBA" id="ARBA00012640"/>
    </source>
</evidence>
<dbReference type="UniPathway" id="UPA00135">
    <property type="reaction ID" value="UER00198"/>
</dbReference>
<feature type="domain" description="ACT" evidence="15">
    <location>
        <begin position="11"/>
        <end position="85"/>
    </location>
</feature>
<dbReference type="Proteomes" id="UP000594688">
    <property type="component" value="Chromosome"/>
</dbReference>
<dbReference type="Pfam" id="PF00702">
    <property type="entry name" value="Hydrolase"/>
    <property type="match status" value="1"/>
</dbReference>
<keyword evidence="6" id="KW-0028">Amino-acid biosynthesis</keyword>
<dbReference type="PROSITE" id="PS51671">
    <property type="entry name" value="ACT"/>
    <property type="match status" value="1"/>
</dbReference>
<dbReference type="GO" id="GO:0006564">
    <property type="term" value="P:L-serine biosynthetic process"/>
    <property type="evidence" value="ECO:0007669"/>
    <property type="project" value="UniProtKB-KW"/>
</dbReference>
<evidence type="ECO:0000256" key="13">
    <source>
        <dbReference type="ARBA" id="ARBA00048523"/>
    </source>
</evidence>
<dbReference type="Gene3D" id="3.30.70.260">
    <property type="match status" value="1"/>
</dbReference>
<keyword evidence="9" id="KW-0460">Magnesium</keyword>
<accession>A0A7T0BZ18</accession>
<evidence type="ECO:0000256" key="2">
    <source>
        <dbReference type="ARBA" id="ARBA00005135"/>
    </source>
</evidence>
<dbReference type="InterPro" id="IPR036412">
    <property type="entry name" value="HAD-like_sf"/>
</dbReference>
<dbReference type="NCBIfam" id="TIGR01488">
    <property type="entry name" value="HAD-SF-IB"/>
    <property type="match status" value="1"/>
</dbReference>
<evidence type="ECO:0000256" key="1">
    <source>
        <dbReference type="ARBA" id="ARBA00001946"/>
    </source>
</evidence>
<evidence type="ECO:0000256" key="11">
    <source>
        <dbReference type="ARBA" id="ARBA00031693"/>
    </source>
</evidence>
<evidence type="ECO:0000256" key="7">
    <source>
        <dbReference type="ARBA" id="ARBA00022723"/>
    </source>
</evidence>
<proteinExistence type="inferred from homology"/>
<sequence>MSETVNSNQLHLHVSGVDRPGVLADVLAFIVESECLVVDIKQFVFNGLLNLSLLVECKDVSKLEALRHSIVKVEKLKKYHIGCTPWERELRPERPYKFRQVVTLLGRRLGPVALAELTRTLASLDLNILRIEQLDYSDHHVLEFVIGAQKRMAGVNVLDALVNFKEQFEVDLAVQEDTLFRRNKRLIVMDADMTFLQCEVIDELGKVAGVGEELGQITRAAMNGEVDFEEALRRRVALLKGLTVEQLHEVSSRIPLTPGAETLVAILKKLGFKIAIVSGGFRFFIDQFKETYGLDYGFANSLELTDGKVTGNLVGDIVDAGAKKEILLSLAEREGLSVEQIVAVGDGANDIQMLASAGLGIAFNAKPIVEQHAQASLKTLNLEPILYFLGIPGIEIQELRDILQTGR</sequence>
<dbReference type="GO" id="GO:0036424">
    <property type="term" value="F:L-phosphoserine phosphatase activity"/>
    <property type="evidence" value="ECO:0007669"/>
    <property type="project" value="InterPro"/>
</dbReference>
<keyword evidence="7" id="KW-0479">Metal-binding</keyword>
<evidence type="ECO:0000256" key="10">
    <source>
        <dbReference type="ARBA" id="ARBA00023299"/>
    </source>
</evidence>
<keyword evidence="8 16" id="KW-0378">Hydrolase</keyword>
<protein>
    <recommendedName>
        <fullName evidence="5">Phosphoserine phosphatase</fullName>
        <ecNumber evidence="4">3.1.3.3</ecNumber>
    </recommendedName>
    <alternativeName>
        <fullName evidence="11">O-phosphoserine phosphohydrolase</fullName>
    </alternativeName>
</protein>
<comment type="similarity">
    <text evidence="3">Belongs to the HAD-like hydrolase superfamily. SerB family.</text>
</comment>
<dbReference type="CDD" id="cd07500">
    <property type="entry name" value="HAD_PSP"/>
    <property type="match status" value="1"/>
</dbReference>
<feature type="active site" description="Proton donor" evidence="14">
    <location>
        <position position="192"/>
    </location>
</feature>
<comment type="catalytic activity">
    <reaction evidence="12">
        <text>O-phospho-L-serine + H2O = L-serine + phosphate</text>
        <dbReference type="Rhea" id="RHEA:21208"/>
        <dbReference type="ChEBI" id="CHEBI:15377"/>
        <dbReference type="ChEBI" id="CHEBI:33384"/>
        <dbReference type="ChEBI" id="CHEBI:43474"/>
        <dbReference type="ChEBI" id="CHEBI:57524"/>
        <dbReference type="EC" id="3.1.3.3"/>
    </reaction>
</comment>
<dbReference type="SFLD" id="SFLDF00029">
    <property type="entry name" value="phosphoserine_phosphatase"/>
    <property type="match status" value="1"/>
</dbReference>
<dbReference type="SUPFAM" id="SSF56784">
    <property type="entry name" value="HAD-like"/>
    <property type="match status" value="1"/>
</dbReference>